<keyword evidence="4" id="KW-0411">Iron-sulfur</keyword>
<dbReference type="GO" id="GO:0051537">
    <property type="term" value="F:2 iron, 2 sulfur cluster binding"/>
    <property type="evidence" value="ECO:0007669"/>
    <property type="project" value="UniProtKB-KW"/>
</dbReference>
<dbReference type="SUPFAM" id="SSF50022">
    <property type="entry name" value="ISP domain"/>
    <property type="match status" value="1"/>
</dbReference>
<feature type="domain" description="Rieske" evidence="5">
    <location>
        <begin position="51"/>
        <end position="143"/>
    </location>
</feature>
<evidence type="ECO:0000256" key="4">
    <source>
        <dbReference type="ARBA" id="ARBA00023014"/>
    </source>
</evidence>
<evidence type="ECO:0000256" key="1">
    <source>
        <dbReference type="ARBA" id="ARBA00022714"/>
    </source>
</evidence>
<dbReference type="InterPro" id="IPR017941">
    <property type="entry name" value="Rieske_2Fe-2S"/>
</dbReference>
<evidence type="ECO:0000313" key="6">
    <source>
        <dbReference type="EMBL" id="KGA20163.1"/>
    </source>
</evidence>
<keyword evidence="3" id="KW-0408">Iron</keyword>
<dbReference type="CDD" id="cd03467">
    <property type="entry name" value="Rieske"/>
    <property type="match status" value="1"/>
</dbReference>
<dbReference type="InterPro" id="IPR006311">
    <property type="entry name" value="TAT_signal"/>
</dbReference>
<gene>
    <name evidence="6" type="ORF">GM50_2800</name>
</gene>
<protein>
    <recommendedName>
        <fullName evidence="5">Rieske domain-containing protein</fullName>
    </recommendedName>
</protein>
<dbReference type="AlphaFoldDB" id="A0A094SNI4"/>
<name>A0A094SNI4_9ZZZZ</name>
<dbReference type="InterPro" id="IPR036922">
    <property type="entry name" value="Rieske_2Fe-2S_sf"/>
</dbReference>
<dbReference type="Pfam" id="PF00355">
    <property type="entry name" value="Rieske"/>
    <property type="match status" value="1"/>
</dbReference>
<dbReference type="PROSITE" id="PS51318">
    <property type="entry name" value="TAT"/>
    <property type="match status" value="1"/>
</dbReference>
<proteinExistence type="predicted"/>
<evidence type="ECO:0000256" key="2">
    <source>
        <dbReference type="ARBA" id="ARBA00022723"/>
    </source>
</evidence>
<dbReference type="EMBL" id="JNSK01000005">
    <property type="protein sequence ID" value="KGA20163.1"/>
    <property type="molecule type" value="Genomic_DNA"/>
</dbReference>
<reference evidence="6" key="1">
    <citation type="submission" date="2014-05" db="EMBL/GenBank/DDBJ databases">
        <title>Key roles for freshwater Actinobacteria revealed by deep metagenomic sequencing.</title>
        <authorList>
            <person name="Ghai R."/>
            <person name="Mizuno C.M."/>
            <person name="Picazo A."/>
            <person name="Camacho A."/>
            <person name="Rodriguez-Valera F."/>
        </authorList>
    </citation>
    <scope>NUCLEOTIDE SEQUENCE</scope>
</reference>
<dbReference type="Gene3D" id="2.102.10.10">
    <property type="entry name" value="Rieske [2Fe-2S] iron-sulphur domain"/>
    <property type="match status" value="1"/>
</dbReference>
<accession>A0A094SNI4</accession>
<keyword evidence="2" id="KW-0479">Metal-binding</keyword>
<dbReference type="PROSITE" id="PS51296">
    <property type="entry name" value="RIESKE"/>
    <property type="match status" value="1"/>
</dbReference>
<keyword evidence="1" id="KW-0001">2Fe-2S</keyword>
<evidence type="ECO:0000259" key="5">
    <source>
        <dbReference type="PROSITE" id="PS51296"/>
    </source>
</evidence>
<dbReference type="GO" id="GO:0046872">
    <property type="term" value="F:metal ion binding"/>
    <property type="evidence" value="ECO:0007669"/>
    <property type="project" value="UniProtKB-KW"/>
</dbReference>
<organism evidence="6">
    <name type="scientific">freshwater metagenome</name>
    <dbReference type="NCBI Taxonomy" id="449393"/>
    <lineage>
        <taxon>unclassified sequences</taxon>
        <taxon>metagenomes</taxon>
        <taxon>ecological metagenomes</taxon>
    </lineage>
</organism>
<sequence length="144" mass="14724">MSTTEESAGVTRRGALCALSLVGVGIFSAPDAATAATGVKVLPSGKVQVTLKSNPALKKVGGVVRIDDVQGRSIALVRASAKSYVAVNLLCTHQGGDLVRTGNQWQCQVHQATFTLAGKNLVGPATKALKQLPVKATASMVTIG</sequence>
<comment type="caution">
    <text evidence="6">The sequence shown here is derived from an EMBL/GenBank/DDBJ whole genome shotgun (WGS) entry which is preliminary data.</text>
</comment>
<evidence type="ECO:0000256" key="3">
    <source>
        <dbReference type="ARBA" id="ARBA00023004"/>
    </source>
</evidence>